<feature type="domain" description="Iron-binding zinc finger CDGSH type" evidence="5">
    <location>
        <begin position="21"/>
        <end position="58"/>
    </location>
</feature>
<evidence type="ECO:0000313" key="7">
    <source>
        <dbReference type="Proteomes" id="UP000253490"/>
    </source>
</evidence>
<proteinExistence type="predicted"/>
<evidence type="ECO:0000259" key="5">
    <source>
        <dbReference type="SMART" id="SM00704"/>
    </source>
</evidence>
<dbReference type="GO" id="GO:0051537">
    <property type="term" value="F:2 iron, 2 sulfur cluster binding"/>
    <property type="evidence" value="ECO:0007669"/>
    <property type="project" value="UniProtKB-KW"/>
</dbReference>
<keyword evidence="3" id="KW-0408">Iron</keyword>
<evidence type="ECO:0000313" key="6">
    <source>
        <dbReference type="EMBL" id="RBP63809.1"/>
    </source>
</evidence>
<dbReference type="Pfam" id="PF09360">
    <property type="entry name" value="zf-CDGSH"/>
    <property type="match status" value="2"/>
</dbReference>
<dbReference type="Gene3D" id="3.40.5.90">
    <property type="entry name" value="CDGSH iron-sulfur domain, mitoNEET-type"/>
    <property type="match status" value="2"/>
</dbReference>
<keyword evidence="4" id="KW-0411">Iron-sulfur</keyword>
<evidence type="ECO:0000256" key="3">
    <source>
        <dbReference type="ARBA" id="ARBA00023004"/>
    </source>
</evidence>
<evidence type="ECO:0000256" key="2">
    <source>
        <dbReference type="ARBA" id="ARBA00022723"/>
    </source>
</evidence>
<accession>A0A366I7K4</accession>
<feature type="domain" description="Iron-binding zinc finger CDGSH type" evidence="5">
    <location>
        <begin position="170"/>
        <end position="207"/>
    </location>
</feature>
<dbReference type="PIRSF" id="PIRSF009180">
    <property type="entry name" value="UCP009180"/>
    <property type="match status" value="1"/>
</dbReference>
<dbReference type="InterPro" id="IPR042216">
    <property type="entry name" value="MitoNEET_CISD"/>
</dbReference>
<sequence length="210" mass="23237">MVTGNVPLNETIIVPKGKGYEYEKGCTFPAKEQYALCRCGKSKNPPFCDGAHVKEGFDGTETASKAKFEERAELLKGPDLDLMDDGRCALGRFCHLEDGSVWQLVKKSDVPEYREQAIKGASECPAGRLVALDKSGKPYEDEYEPSIEFLQDPEKGVSCGIFVKGNIPIESSNGEMYETRNRVMLCRCGESSNKPFCDATHVSAKYLDQE</sequence>
<gene>
    <name evidence="6" type="ORF">DES36_10926</name>
</gene>
<keyword evidence="7" id="KW-1185">Reference proteome</keyword>
<dbReference type="PANTHER" id="PTHR46491:SF3">
    <property type="entry name" value="CDGSH IRON-SULFUR DOMAIN-CONTAINING PROTEIN 3, MITOCHONDRIAL"/>
    <property type="match status" value="1"/>
</dbReference>
<evidence type="ECO:0000256" key="1">
    <source>
        <dbReference type="ARBA" id="ARBA00022714"/>
    </source>
</evidence>
<dbReference type="InterPro" id="IPR052950">
    <property type="entry name" value="CISD"/>
</dbReference>
<dbReference type="EMBL" id="QNRX01000009">
    <property type="protein sequence ID" value="RBP63809.1"/>
    <property type="molecule type" value="Genomic_DNA"/>
</dbReference>
<dbReference type="InterPro" id="IPR018967">
    <property type="entry name" value="FeS-contain_CDGSH-typ"/>
</dbReference>
<keyword evidence="1" id="KW-0001">2Fe-2S</keyword>
<comment type="caution">
    <text evidence="6">The sequence shown here is derived from an EMBL/GenBank/DDBJ whole genome shotgun (WGS) entry which is preliminary data.</text>
</comment>
<keyword evidence="2" id="KW-0479">Metal-binding</keyword>
<organism evidence="6 7">
    <name type="scientific">Alkalibaculum bacchi</name>
    <dbReference type="NCBI Taxonomy" id="645887"/>
    <lineage>
        <taxon>Bacteria</taxon>
        <taxon>Bacillati</taxon>
        <taxon>Bacillota</taxon>
        <taxon>Clostridia</taxon>
        <taxon>Eubacteriales</taxon>
        <taxon>Eubacteriaceae</taxon>
        <taxon>Alkalibaculum</taxon>
    </lineage>
</organism>
<dbReference type="Proteomes" id="UP000253490">
    <property type="component" value="Unassembled WGS sequence"/>
</dbReference>
<dbReference type="GO" id="GO:0005737">
    <property type="term" value="C:cytoplasm"/>
    <property type="evidence" value="ECO:0007669"/>
    <property type="project" value="UniProtKB-ARBA"/>
</dbReference>
<evidence type="ECO:0000256" key="4">
    <source>
        <dbReference type="ARBA" id="ARBA00023014"/>
    </source>
</evidence>
<protein>
    <submittedName>
        <fullName evidence="6">CDGSH-type Zn-finger protein</fullName>
    </submittedName>
</protein>
<dbReference type="InterPro" id="IPR016548">
    <property type="entry name" value="UCP009180"/>
</dbReference>
<reference evidence="6 7" key="1">
    <citation type="submission" date="2018-06" db="EMBL/GenBank/DDBJ databases">
        <title>Genomic Encyclopedia of Type Strains, Phase IV (KMG-IV): sequencing the most valuable type-strain genomes for metagenomic binning, comparative biology and taxonomic classification.</title>
        <authorList>
            <person name="Goeker M."/>
        </authorList>
    </citation>
    <scope>NUCLEOTIDE SEQUENCE [LARGE SCALE GENOMIC DNA]</scope>
    <source>
        <strain evidence="6 7">DSM 22112</strain>
    </source>
</reference>
<dbReference type="AlphaFoldDB" id="A0A366I7K4"/>
<dbReference type="GO" id="GO:0046872">
    <property type="term" value="F:metal ion binding"/>
    <property type="evidence" value="ECO:0007669"/>
    <property type="project" value="UniProtKB-KW"/>
</dbReference>
<name>A0A366I7K4_9FIRM</name>
<dbReference type="PANTHER" id="PTHR46491">
    <property type="entry name" value="CDGSH IRON SULFUR DOMAIN PROTEIN HOMOLOG"/>
    <property type="match status" value="1"/>
</dbReference>
<dbReference type="SMART" id="SM00704">
    <property type="entry name" value="ZnF_CDGSH"/>
    <property type="match status" value="2"/>
</dbReference>